<comment type="function">
    <text evidence="9 10">Fluoride-specific ion channel. Important for reducing fluoride concentration in the cell, thus reducing its toxicity.</text>
</comment>
<comment type="subcellular location">
    <subcellularLocation>
        <location evidence="1 10">Cell membrane</location>
        <topology evidence="1 10">Multi-pass membrane protein</topology>
    </subcellularLocation>
</comment>
<evidence type="ECO:0000313" key="11">
    <source>
        <dbReference type="EMBL" id="QGU01351.1"/>
    </source>
</evidence>
<evidence type="ECO:0000256" key="9">
    <source>
        <dbReference type="ARBA" id="ARBA00049940"/>
    </source>
</evidence>
<evidence type="ECO:0000256" key="3">
    <source>
        <dbReference type="ARBA" id="ARBA00022692"/>
    </source>
</evidence>
<dbReference type="Pfam" id="PF02537">
    <property type="entry name" value="CRCB"/>
    <property type="match status" value="1"/>
</dbReference>
<feature type="binding site" evidence="10">
    <location>
        <position position="55"/>
    </location>
    <ligand>
        <name>Na(+)</name>
        <dbReference type="ChEBI" id="CHEBI:29101"/>
        <note>structural</note>
    </ligand>
</feature>
<dbReference type="KEGG" id="ckw:CKALI_02305"/>
<keyword evidence="2 10" id="KW-1003">Cell membrane</keyword>
<gene>
    <name evidence="10" type="primary">fluC</name>
    <name evidence="10" type="synonym">crcB</name>
    <name evidence="11" type="ORF">CKALI_02305</name>
</gene>
<keyword evidence="12" id="KW-1185">Reference proteome</keyword>
<evidence type="ECO:0000256" key="4">
    <source>
        <dbReference type="ARBA" id="ARBA00022989"/>
    </source>
</evidence>
<evidence type="ECO:0000256" key="5">
    <source>
        <dbReference type="ARBA" id="ARBA00023136"/>
    </source>
</evidence>
<name>A0A6B8VNJ3_9CORY</name>
<evidence type="ECO:0000256" key="1">
    <source>
        <dbReference type="ARBA" id="ARBA00004651"/>
    </source>
</evidence>
<keyword evidence="10" id="KW-0406">Ion transport</keyword>
<dbReference type="InterPro" id="IPR003691">
    <property type="entry name" value="FluC"/>
</dbReference>
<comment type="catalytic activity">
    <reaction evidence="8">
        <text>fluoride(in) = fluoride(out)</text>
        <dbReference type="Rhea" id="RHEA:76159"/>
        <dbReference type="ChEBI" id="CHEBI:17051"/>
    </reaction>
    <physiologicalReaction direction="left-to-right" evidence="8">
        <dbReference type="Rhea" id="RHEA:76160"/>
    </physiologicalReaction>
</comment>
<evidence type="ECO:0000256" key="7">
    <source>
        <dbReference type="ARBA" id="ARBA00035120"/>
    </source>
</evidence>
<keyword evidence="10" id="KW-0479">Metal-binding</keyword>
<comment type="similarity">
    <text evidence="7 10">Belongs to the fluoride channel Fluc/FEX (TC 1.A.43) family.</text>
</comment>
<keyword evidence="10" id="KW-0915">Sodium</keyword>
<evidence type="ECO:0000256" key="2">
    <source>
        <dbReference type="ARBA" id="ARBA00022475"/>
    </source>
</evidence>
<evidence type="ECO:0000256" key="8">
    <source>
        <dbReference type="ARBA" id="ARBA00035585"/>
    </source>
</evidence>
<feature type="transmembrane region" description="Helical" evidence="10">
    <location>
        <begin position="69"/>
        <end position="90"/>
    </location>
</feature>
<dbReference type="GO" id="GO:0046872">
    <property type="term" value="F:metal ion binding"/>
    <property type="evidence" value="ECO:0007669"/>
    <property type="project" value="UniProtKB-KW"/>
</dbReference>
<reference evidence="12" key="1">
    <citation type="submission" date="2019-11" db="EMBL/GenBank/DDBJ databases">
        <title>Complete genome sequence of Corynebacterium kalinowskii 1959, a novel Corynebacterium species isolated from soil of a small paddock in Vilsendorf, Germany.</title>
        <authorList>
            <person name="Schaffert L."/>
            <person name="Ruwe M."/>
            <person name="Milse J."/>
            <person name="Hanuschka K."/>
            <person name="Ortseifen V."/>
            <person name="Droste J."/>
            <person name="Brandt D."/>
            <person name="Schlueter L."/>
            <person name="Kutter Y."/>
            <person name="Vinke S."/>
            <person name="Viehoefer P."/>
            <person name="Jacob L."/>
            <person name="Luebke N.-C."/>
            <person name="Schulte-Berndt E."/>
            <person name="Hain C."/>
            <person name="Linder M."/>
            <person name="Schmidt P."/>
            <person name="Wollenschlaeger L."/>
            <person name="Luttermann T."/>
            <person name="Thieme E."/>
            <person name="Hassa J."/>
            <person name="Haak M."/>
            <person name="Wittchen M."/>
            <person name="Mentz A."/>
            <person name="Persicke M."/>
            <person name="Busche T."/>
            <person name="Ruckert C."/>
        </authorList>
    </citation>
    <scope>NUCLEOTIDE SEQUENCE [LARGE SCALE GENOMIC DNA]</scope>
    <source>
        <strain evidence="12">1959</strain>
    </source>
</reference>
<evidence type="ECO:0000256" key="10">
    <source>
        <dbReference type="HAMAP-Rule" id="MF_00454"/>
    </source>
</evidence>
<dbReference type="AlphaFoldDB" id="A0A6B8VNJ3"/>
<keyword evidence="3 10" id="KW-0812">Transmembrane</keyword>
<feature type="transmembrane region" description="Helical" evidence="10">
    <location>
        <begin position="44"/>
        <end position="63"/>
    </location>
</feature>
<organism evidence="11 12">
    <name type="scientific">Corynebacterium kalinowskii</name>
    <dbReference type="NCBI Taxonomy" id="2675216"/>
    <lineage>
        <taxon>Bacteria</taxon>
        <taxon>Bacillati</taxon>
        <taxon>Actinomycetota</taxon>
        <taxon>Actinomycetes</taxon>
        <taxon>Mycobacteriales</taxon>
        <taxon>Corynebacteriaceae</taxon>
        <taxon>Corynebacterium</taxon>
    </lineage>
</organism>
<dbReference type="HAMAP" id="MF_00454">
    <property type="entry name" value="FluC"/>
    <property type="match status" value="1"/>
</dbReference>
<dbReference type="GO" id="GO:0062054">
    <property type="term" value="F:fluoride channel activity"/>
    <property type="evidence" value="ECO:0007669"/>
    <property type="project" value="UniProtKB-UniRule"/>
</dbReference>
<feature type="transmembrane region" description="Helical" evidence="10">
    <location>
        <begin position="21"/>
        <end position="39"/>
    </location>
</feature>
<comment type="activity regulation">
    <text evidence="10">Na(+) is not transported, but it plays an essential structural role and its presence is essential for fluoride channel function.</text>
</comment>
<sequence>MGCGAAIGAVARYALVTLDPAGLWTTVCINVLGCFLMGWRRPTAFWGTGVLGGFTTFSAYELAVMTLPLATAASVAMATVVGCLCAWVLGDTLQRPTSAKEAA</sequence>
<evidence type="ECO:0000313" key="12">
    <source>
        <dbReference type="Proteomes" id="UP000427071"/>
    </source>
</evidence>
<evidence type="ECO:0000256" key="6">
    <source>
        <dbReference type="ARBA" id="ARBA00023303"/>
    </source>
</evidence>
<protein>
    <recommendedName>
        <fullName evidence="10">Fluoride-specific ion channel FluC</fullName>
    </recommendedName>
</protein>
<dbReference type="GO" id="GO:0140114">
    <property type="term" value="P:cellular detoxification of fluoride"/>
    <property type="evidence" value="ECO:0007669"/>
    <property type="project" value="UniProtKB-UniRule"/>
</dbReference>
<keyword evidence="10" id="KW-0813">Transport</keyword>
<keyword evidence="5 10" id="KW-0472">Membrane</keyword>
<dbReference type="EMBL" id="CP046452">
    <property type="protein sequence ID" value="QGU01351.1"/>
    <property type="molecule type" value="Genomic_DNA"/>
</dbReference>
<feature type="binding site" evidence="10">
    <location>
        <position position="52"/>
    </location>
    <ligand>
        <name>Na(+)</name>
        <dbReference type="ChEBI" id="CHEBI:29101"/>
        <note>structural</note>
    </ligand>
</feature>
<keyword evidence="4 10" id="KW-1133">Transmembrane helix</keyword>
<dbReference type="Proteomes" id="UP000427071">
    <property type="component" value="Chromosome"/>
</dbReference>
<accession>A0A6B8VNJ3</accession>
<keyword evidence="6 10" id="KW-0407">Ion channel</keyword>
<proteinExistence type="inferred from homology"/>
<dbReference type="GO" id="GO:0005886">
    <property type="term" value="C:plasma membrane"/>
    <property type="evidence" value="ECO:0007669"/>
    <property type="project" value="UniProtKB-SubCell"/>
</dbReference>
<dbReference type="NCBIfam" id="NF001101">
    <property type="entry name" value="PRK00134.1"/>
    <property type="match status" value="1"/>
</dbReference>